<evidence type="ECO:0000313" key="2">
    <source>
        <dbReference type="Proteomes" id="UP000486760"/>
    </source>
</evidence>
<protein>
    <submittedName>
        <fullName evidence="1">Uncharacterized protein</fullName>
    </submittedName>
</protein>
<comment type="caution">
    <text evidence="1">The sequence shown here is derived from an EMBL/GenBank/DDBJ whole genome shotgun (WGS) entry which is preliminary data.</text>
</comment>
<reference evidence="1 2" key="1">
    <citation type="submission" date="2019-08" db="EMBL/GenBank/DDBJ databases">
        <title>Bioinformatics analysis of the strain L3 and L5.</title>
        <authorList>
            <person name="Li X."/>
        </authorList>
    </citation>
    <scope>NUCLEOTIDE SEQUENCE [LARGE SCALE GENOMIC DNA]</scope>
    <source>
        <strain evidence="1 2">L5</strain>
    </source>
</reference>
<evidence type="ECO:0000313" key="1">
    <source>
        <dbReference type="EMBL" id="KAA0012142.1"/>
    </source>
</evidence>
<keyword evidence="2" id="KW-1185">Reference proteome</keyword>
<proteinExistence type="predicted"/>
<dbReference type="EMBL" id="VTPY01000004">
    <property type="protein sequence ID" value="KAA0012142.1"/>
    <property type="molecule type" value="Genomic_DNA"/>
</dbReference>
<gene>
    <name evidence="1" type="ORF">F0A17_12735</name>
</gene>
<organism evidence="1 2">
    <name type="scientific">Billgrantia pellis</name>
    <dbReference type="NCBI Taxonomy" id="2606936"/>
    <lineage>
        <taxon>Bacteria</taxon>
        <taxon>Pseudomonadati</taxon>
        <taxon>Pseudomonadota</taxon>
        <taxon>Gammaproteobacteria</taxon>
        <taxon>Oceanospirillales</taxon>
        <taxon>Halomonadaceae</taxon>
        <taxon>Billgrantia</taxon>
    </lineage>
</organism>
<name>A0A7V7FZG0_9GAMM</name>
<dbReference type="RefSeq" id="WP_149328703.1">
    <property type="nucleotide sequence ID" value="NZ_VTPY01000004.1"/>
</dbReference>
<accession>A0A7V7FZG0</accession>
<sequence>MPDQHHSDTRYPDIEIYLRQAPLDTLNAWLGETLDAAPLRAAGRNKWQTRGHRGGHSVPVLLVEKAADGFASLWFDSDHTPWQRDTDCAREAAGRLGCEVRCSLGGWQPGDDPDRFWRVLPDGSEGVIDWPDSGQ</sequence>
<dbReference type="Proteomes" id="UP000486760">
    <property type="component" value="Unassembled WGS sequence"/>
</dbReference>
<dbReference type="AlphaFoldDB" id="A0A7V7FZG0"/>